<evidence type="ECO:0000256" key="1">
    <source>
        <dbReference type="SAM" id="Phobius"/>
    </source>
</evidence>
<sequence length="153" mass="17096">MESLKQALTMGITGAIAVFTASYFGLPTWVLFMAWVSYYLFGTKTKTTFLVLVQQIFGILIAMIIQYLGTLLSETLAIFGFPIIVFIVMIGVFYISKLKYLNNILAYFLGMIIGFGSNSEIDINILLLLGITLLSGYTFAWLNVTISKRIESK</sequence>
<protein>
    <submittedName>
        <fullName evidence="2">DUF1097 domain-containing protein</fullName>
    </submittedName>
</protein>
<proteinExistence type="predicted"/>
<evidence type="ECO:0000313" key="3">
    <source>
        <dbReference type="Proteomes" id="UP001202717"/>
    </source>
</evidence>
<feature type="transmembrane region" description="Helical" evidence="1">
    <location>
        <begin position="12"/>
        <end position="41"/>
    </location>
</feature>
<keyword evidence="1" id="KW-0812">Transmembrane</keyword>
<gene>
    <name evidence="2" type="ORF">MUN68_002105</name>
</gene>
<evidence type="ECO:0000313" key="2">
    <source>
        <dbReference type="EMBL" id="WCO02293.1"/>
    </source>
</evidence>
<dbReference type="Pfam" id="PF06496">
    <property type="entry name" value="DUF1097"/>
    <property type="match status" value="1"/>
</dbReference>
<organism evidence="2 3">
    <name type="scientific">Psychroserpens ponticola</name>
    <dbReference type="NCBI Taxonomy" id="2932268"/>
    <lineage>
        <taxon>Bacteria</taxon>
        <taxon>Pseudomonadati</taxon>
        <taxon>Bacteroidota</taxon>
        <taxon>Flavobacteriia</taxon>
        <taxon>Flavobacteriales</taxon>
        <taxon>Flavobacteriaceae</taxon>
        <taxon>Psychroserpens</taxon>
    </lineage>
</organism>
<accession>A0ABY7RZI5</accession>
<dbReference type="EMBL" id="CP116221">
    <property type="protein sequence ID" value="WCO02293.1"/>
    <property type="molecule type" value="Genomic_DNA"/>
</dbReference>
<dbReference type="InterPro" id="IPR009476">
    <property type="entry name" value="DUF1097"/>
</dbReference>
<reference evidence="2 3" key="1">
    <citation type="submission" date="2023-01" db="EMBL/GenBank/DDBJ databases">
        <title>Psychroserpens ponticola sp. nov., isolated from seawater.</title>
        <authorList>
            <person name="Kristyanto S."/>
            <person name="Jung J."/>
            <person name="Kim J.M."/>
            <person name="Jeon C.O."/>
        </authorList>
    </citation>
    <scope>NUCLEOTIDE SEQUENCE [LARGE SCALE GENOMIC DNA]</scope>
    <source>
        <strain evidence="2 3">MSW6</strain>
    </source>
</reference>
<dbReference type="RefSeq" id="WP_249994952.1">
    <property type="nucleotide sequence ID" value="NZ_CP116221.1"/>
</dbReference>
<dbReference type="Proteomes" id="UP001202717">
    <property type="component" value="Chromosome"/>
</dbReference>
<name>A0ABY7RZI5_9FLAO</name>
<keyword evidence="1" id="KW-1133">Transmembrane helix</keyword>
<feature type="transmembrane region" description="Helical" evidence="1">
    <location>
        <begin position="100"/>
        <end position="117"/>
    </location>
</feature>
<feature type="transmembrane region" description="Helical" evidence="1">
    <location>
        <begin position="48"/>
        <end position="69"/>
    </location>
</feature>
<feature type="transmembrane region" description="Helical" evidence="1">
    <location>
        <begin position="75"/>
        <end position="95"/>
    </location>
</feature>
<keyword evidence="1" id="KW-0472">Membrane</keyword>
<keyword evidence="3" id="KW-1185">Reference proteome</keyword>
<feature type="transmembrane region" description="Helical" evidence="1">
    <location>
        <begin position="123"/>
        <end position="144"/>
    </location>
</feature>